<dbReference type="GO" id="GO:0051259">
    <property type="term" value="P:protein complex oligomerization"/>
    <property type="evidence" value="ECO:0007669"/>
    <property type="project" value="InterPro"/>
</dbReference>
<dbReference type="Gene3D" id="1.10.260.40">
    <property type="entry name" value="lambda repressor-like DNA-binding domains"/>
    <property type="match status" value="2"/>
</dbReference>
<dbReference type="Proteomes" id="UP000236345">
    <property type="component" value="Unassembled WGS sequence"/>
</dbReference>
<keyword evidence="4" id="KW-1185">Reference proteome</keyword>
<feature type="domain" description="Bacteriophage CI repressor N-terminal" evidence="1">
    <location>
        <begin position="10"/>
        <end position="70"/>
    </location>
</feature>
<protein>
    <submittedName>
        <fullName evidence="3">Phage repressor protein CI</fullName>
    </submittedName>
</protein>
<dbReference type="Pfam" id="PF07022">
    <property type="entry name" value="Phage_CI_repr"/>
    <property type="match status" value="2"/>
</dbReference>
<evidence type="ECO:0000259" key="2">
    <source>
        <dbReference type="Pfam" id="PF16452"/>
    </source>
</evidence>
<reference evidence="4" key="1">
    <citation type="submission" date="2017-09" db="EMBL/GenBank/DDBJ databases">
        <authorList>
            <person name="Palmer M."/>
            <person name="Steenkamp E.T."/>
            <person name="Coetzee M.P."/>
            <person name="Avontuur J.R."/>
            <person name="Van Zyl E."/>
            <person name="Chan W.-Y."/>
            <person name="Blom J."/>
            <person name="Venter S.N."/>
        </authorList>
    </citation>
    <scope>NUCLEOTIDE SEQUENCE [LARGE SCALE GENOMIC DNA]</scope>
    <source>
        <strain evidence="4">QC88-366</strain>
    </source>
</reference>
<dbReference type="GO" id="GO:0003677">
    <property type="term" value="F:DNA binding"/>
    <property type="evidence" value="ECO:0007669"/>
    <property type="project" value="InterPro"/>
</dbReference>
<proteinExistence type="predicted"/>
<dbReference type="CDD" id="cd00093">
    <property type="entry name" value="HTH_XRE"/>
    <property type="match status" value="1"/>
</dbReference>
<dbReference type="Gene3D" id="2.10.109.10">
    <property type="entry name" value="Umud Fragment, subunit A"/>
    <property type="match status" value="1"/>
</dbReference>
<dbReference type="RefSeq" id="WP_103058318.1">
    <property type="nucleotide sequence ID" value="NZ_BSOF01000026.1"/>
</dbReference>
<dbReference type="InterPro" id="IPR032499">
    <property type="entry name" value="Phage_CI_C"/>
</dbReference>
<dbReference type="InterPro" id="IPR010744">
    <property type="entry name" value="Phage_CI_N"/>
</dbReference>
<dbReference type="InterPro" id="IPR001387">
    <property type="entry name" value="Cro/C1-type_HTH"/>
</dbReference>
<comment type="caution">
    <text evidence="3">The sequence shown here is derived from an EMBL/GenBank/DDBJ whole genome shotgun (WGS) entry which is preliminary data.</text>
</comment>
<evidence type="ECO:0000313" key="4">
    <source>
        <dbReference type="Proteomes" id="UP000236345"/>
    </source>
</evidence>
<dbReference type="OrthoDB" id="7067028at2"/>
<sequence length="280" mass="30683">MRLESAVAGDVLERILSAYGFTMQKDLSDKLGIAKSNVASWLQRGQVPGNVIVQCALDTGSDVNWLVTGELAKASSVTQGSDLKGKELYDEVMSNGGKPVLRRLMDAYGFTLQKQLCELLDISSGTVSTWVRRDYFPGDVVVACALDTGVSLKWLATGKGEPKISEPEAAPISRIPKFRFESGRLKDSGHWTADPSLFNTPTDNAEYIEGVKYSWLIDRSPNEIGSGRWFVIVDGAYDVFDISRLPGSKLRLTNNAISYECAIGDIEPYGVVLFTLEKNI</sequence>
<evidence type="ECO:0000313" key="3">
    <source>
        <dbReference type="EMBL" id="PNS12848.1"/>
    </source>
</evidence>
<feature type="domain" description="Bacteriophage CI repressor C-terminal" evidence="2">
    <location>
        <begin position="175"/>
        <end position="269"/>
    </location>
</feature>
<organism evidence="3 4">
    <name type="scientific">Mixta theicola</name>
    <dbReference type="NCBI Taxonomy" id="1458355"/>
    <lineage>
        <taxon>Bacteria</taxon>
        <taxon>Pseudomonadati</taxon>
        <taxon>Pseudomonadota</taxon>
        <taxon>Gammaproteobacteria</taxon>
        <taxon>Enterobacterales</taxon>
        <taxon>Erwiniaceae</taxon>
        <taxon>Mixta</taxon>
    </lineage>
</organism>
<accession>A0A2K1QCU8</accession>
<gene>
    <name evidence="3" type="ORF">COO59_02705</name>
</gene>
<evidence type="ECO:0000259" key="1">
    <source>
        <dbReference type="Pfam" id="PF07022"/>
    </source>
</evidence>
<dbReference type="EMBL" id="NWUO01000002">
    <property type="protein sequence ID" value="PNS12848.1"/>
    <property type="molecule type" value="Genomic_DNA"/>
</dbReference>
<dbReference type="Pfam" id="PF16452">
    <property type="entry name" value="Phage_CI_C"/>
    <property type="match status" value="1"/>
</dbReference>
<dbReference type="AlphaFoldDB" id="A0A2K1QCU8"/>
<dbReference type="GO" id="GO:0045892">
    <property type="term" value="P:negative regulation of DNA-templated transcription"/>
    <property type="evidence" value="ECO:0007669"/>
    <property type="project" value="InterPro"/>
</dbReference>
<name>A0A2K1QCU8_9GAMM</name>
<feature type="domain" description="Bacteriophage CI repressor N-terminal" evidence="1">
    <location>
        <begin position="100"/>
        <end position="163"/>
    </location>
</feature>
<dbReference type="InterPro" id="IPR010982">
    <property type="entry name" value="Lambda_DNA-bd_dom_sf"/>
</dbReference>